<gene>
    <name evidence="1" type="ORF">KC19_VG169700</name>
</gene>
<dbReference type="EMBL" id="CM026426">
    <property type="protein sequence ID" value="KAG0573340.1"/>
    <property type="molecule type" value="Genomic_DNA"/>
</dbReference>
<accession>A0A8T0HQT4</accession>
<organism evidence="1 2">
    <name type="scientific">Ceratodon purpureus</name>
    <name type="common">Fire moss</name>
    <name type="synonym">Dicranum purpureum</name>
    <dbReference type="NCBI Taxonomy" id="3225"/>
    <lineage>
        <taxon>Eukaryota</taxon>
        <taxon>Viridiplantae</taxon>
        <taxon>Streptophyta</taxon>
        <taxon>Embryophyta</taxon>
        <taxon>Bryophyta</taxon>
        <taxon>Bryophytina</taxon>
        <taxon>Bryopsida</taxon>
        <taxon>Dicranidae</taxon>
        <taxon>Pseudoditrichales</taxon>
        <taxon>Ditrichaceae</taxon>
        <taxon>Ceratodon</taxon>
    </lineage>
</organism>
<protein>
    <submittedName>
        <fullName evidence="1">Uncharacterized protein</fullName>
    </submittedName>
</protein>
<dbReference type="AlphaFoldDB" id="A0A8T0HQT4"/>
<reference evidence="1" key="1">
    <citation type="submission" date="2020-06" db="EMBL/GenBank/DDBJ databases">
        <title>WGS assembly of Ceratodon purpureus strain R40.</title>
        <authorList>
            <person name="Carey S.B."/>
            <person name="Jenkins J."/>
            <person name="Shu S."/>
            <person name="Lovell J.T."/>
            <person name="Sreedasyam A."/>
            <person name="Maumus F."/>
            <person name="Tiley G.P."/>
            <person name="Fernandez-Pozo N."/>
            <person name="Barry K."/>
            <person name="Chen C."/>
            <person name="Wang M."/>
            <person name="Lipzen A."/>
            <person name="Daum C."/>
            <person name="Saski C.A."/>
            <person name="Payton A.C."/>
            <person name="Mcbreen J.C."/>
            <person name="Conrad R.E."/>
            <person name="Kollar L.M."/>
            <person name="Olsson S."/>
            <person name="Huttunen S."/>
            <person name="Landis J.B."/>
            <person name="Wickett N.J."/>
            <person name="Johnson M.G."/>
            <person name="Rensing S.A."/>
            <person name="Grimwood J."/>
            <person name="Schmutz J."/>
            <person name="Mcdaniel S.F."/>
        </authorList>
    </citation>
    <scope>NUCLEOTIDE SEQUENCE</scope>
    <source>
        <strain evidence="1">R40</strain>
    </source>
</reference>
<sequence>MSNMHNVMSLIYSCHFRCPAHSLSITRDGFTSTTYGLSPVLTRSLANASDSCVFALLALLFLDSSLIDTDLEADIFSESSTSVSALSETLGKDCGYVDRQLPRKLGGALHQRHCTFWPRYADHAKVQKMMTGTTRVYHARSADQSPELVYGARAPEDYEEVSHAT</sequence>
<comment type="caution">
    <text evidence="1">The sequence shown here is derived from an EMBL/GenBank/DDBJ whole genome shotgun (WGS) entry which is preliminary data.</text>
</comment>
<evidence type="ECO:0000313" key="2">
    <source>
        <dbReference type="Proteomes" id="UP000822688"/>
    </source>
</evidence>
<evidence type="ECO:0000313" key="1">
    <source>
        <dbReference type="EMBL" id="KAG0573340.1"/>
    </source>
</evidence>
<keyword evidence="2" id="KW-1185">Reference proteome</keyword>
<name>A0A8T0HQT4_CERPU</name>
<proteinExistence type="predicted"/>
<dbReference type="Proteomes" id="UP000822688">
    <property type="component" value="Chromosome V"/>
</dbReference>